<reference evidence="2" key="1">
    <citation type="submission" date="2021-03" db="EMBL/GenBank/DDBJ databases">
        <title>Draft genome sequence of rust myrtle Austropuccinia psidii MF-1, a brazilian biotype.</title>
        <authorList>
            <person name="Quecine M.C."/>
            <person name="Pachon D.M.R."/>
            <person name="Bonatelli M.L."/>
            <person name="Correr F.H."/>
            <person name="Franceschini L.M."/>
            <person name="Leite T.F."/>
            <person name="Margarido G.R.A."/>
            <person name="Almeida C.A."/>
            <person name="Ferrarezi J.A."/>
            <person name="Labate C.A."/>
        </authorList>
    </citation>
    <scope>NUCLEOTIDE SEQUENCE</scope>
    <source>
        <strain evidence="2">MF-1</strain>
    </source>
</reference>
<keyword evidence="3" id="KW-1185">Reference proteome</keyword>
<feature type="compositionally biased region" description="Low complexity" evidence="1">
    <location>
        <begin position="49"/>
        <end position="68"/>
    </location>
</feature>
<evidence type="ECO:0000313" key="3">
    <source>
        <dbReference type="Proteomes" id="UP000765509"/>
    </source>
</evidence>
<name>A0A9Q3BX29_9BASI</name>
<evidence type="ECO:0000313" key="2">
    <source>
        <dbReference type="EMBL" id="MBW0472305.1"/>
    </source>
</evidence>
<accession>A0A9Q3BX29</accession>
<comment type="caution">
    <text evidence="2">The sequence shown here is derived from an EMBL/GenBank/DDBJ whole genome shotgun (WGS) entry which is preliminary data.</text>
</comment>
<feature type="region of interest" description="Disordered" evidence="1">
    <location>
        <begin position="39"/>
        <end position="90"/>
    </location>
</feature>
<proteinExistence type="predicted"/>
<feature type="compositionally biased region" description="Polar residues" evidence="1">
    <location>
        <begin position="74"/>
        <end position="90"/>
    </location>
</feature>
<sequence length="90" mass="9924">MPRIRFTFVMYGKPFYMQGPSCASKSSFYPDPLKSYHQSPFYPAPPKPQAQSTANATPTTTTNNTSNQIKSSHDSSNSNPACLNPISHSH</sequence>
<evidence type="ECO:0000256" key="1">
    <source>
        <dbReference type="SAM" id="MobiDB-lite"/>
    </source>
</evidence>
<dbReference type="EMBL" id="AVOT02003041">
    <property type="protein sequence ID" value="MBW0472305.1"/>
    <property type="molecule type" value="Genomic_DNA"/>
</dbReference>
<dbReference type="Proteomes" id="UP000765509">
    <property type="component" value="Unassembled WGS sequence"/>
</dbReference>
<protein>
    <submittedName>
        <fullName evidence="2">Uncharacterized protein</fullName>
    </submittedName>
</protein>
<dbReference type="AlphaFoldDB" id="A0A9Q3BX29"/>
<gene>
    <name evidence="2" type="ORF">O181_012020</name>
</gene>
<organism evidence="2 3">
    <name type="scientific">Austropuccinia psidii MF-1</name>
    <dbReference type="NCBI Taxonomy" id="1389203"/>
    <lineage>
        <taxon>Eukaryota</taxon>
        <taxon>Fungi</taxon>
        <taxon>Dikarya</taxon>
        <taxon>Basidiomycota</taxon>
        <taxon>Pucciniomycotina</taxon>
        <taxon>Pucciniomycetes</taxon>
        <taxon>Pucciniales</taxon>
        <taxon>Sphaerophragmiaceae</taxon>
        <taxon>Austropuccinia</taxon>
    </lineage>
</organism>